<keyword evidence="4 7" id="KW-0812">Transmembrane</keyword>
<dbReference type="InterPro" id="IPR051393">
    <property type="entry name" value="ABC_transporter_permease"/>
</dbReference>
<keyword evidence="5 7" id="KW-1133">Transmembrane helix</keyword>
<name>A0ABV9FJ49_9BACL</name>
<feature type="transmembrane region" description="Helical" evidence="7">
    <location>
        <begin position="260"/>
        <end position="281"/>
    </location>
</feature>
<dbReference type="InterPro" id="IPR035906">
    <property type="entry name" value="MetI-like_sf"/>
</dbReference>
<dbReference type="SUPFAM" id="SSF161098">
    <property type="entry name" value="MetI-like"/>
    <property type="match status" value="1"/>
</dbReference>
<comment type="caution">
    <text evidence="9">The sequence shown here is derived from an EMBL/GenBank/DDBJ whole genome shotgun (WGS) entry which is preliminary data.</text>
</comment>
<evidence type="ECO:0000259" key="8">
    <source>
        <dbReference type="PROSITE" id="PS50928"/>
    </source>
</evidence>
<evidence type="ECO:0000256" key="1">
    <source>
        <dbReference type="ARBA" id="ARBA00004651"/>
    </source>
</evidence>
<comment type="similarity">
    <text evidence="7">Belongs to the binding-protein-dependent transport system permease family.</text>
</comment>
<accession>A0ABV9FJ49</accession>
<proteinExistence type="inferred from homology"/>
<dbReference type="CDD" id="cd06261">
    <property type="entry name" value="TM_PBP2"/>
    <property type="match status" value="1"/>
</dbReference>
<evidence type="ECO:0000313" key="10">
    <source>
        <dbReference type="Proteomes" id="UP001596028"/>
    </source>
</evidence>
<evidence type="ECO:0000256" key="3">
    <source>
        <dbReference type="ARBA" id="ARBA00022475"/>
    </source>
</evidence>
<evidence type="ECO:0000256" key="2">
    <source>
        <dbReference type="ARBA" id="ARBA00022448"/>
    </source>
</evidence>
<feature type="transmembrane region" description="Helical" evidence="7">
    <location>
        <begin position="100"/>
        <end position="121"/>
    </location>
</feature>
<feature type="transmembrane region" description="Helical" evidence="7">
    <location>
        <begin position="60"/>
        <end position="88"/>
    </location>
</feature>
<protein>
    <submittedName>
        <fullName evidence="9">Carbohydrate ABC transporter permease</fullName>
    </submittedName>
</protein>
<feature type="transmembrane region" description="Helical" evidence="7">
    <location>
        <begin position="152"/>
        <end position="175"/>
    </location>
</feature>
<sequence length="290" mass="32873">MVRHKHAYVLMAPFMLIFGLFTVLPVVLSLLISFTYFNMLEFPRWVGWSNYSRLFLKDDIFLIAVKNTLLFAAVTGPLSYLACFVFAWVINELSPRIRALMTLVFYAPSISGSVFFIWLIIFSGDSYGYANGFLMKLGFILEPIQWLQDQRYVLWIVIFVQLWLSLGTGFLAFIAGLQSIDRTLFEAGAVDGVKNRWQELWYITLPSMRPQLMFGAVIQITTSFAVAEVSTAIAGFPSVNYAAHTIVTHLLDYGTIRFEMGYASAIATVLFIMMVGTNLLIQKLLRKVGE</sequence>
<evidence type="ECO:0000256" key="6">
    <source>
        <dbReference type="ARBA" id="ARBA00023136"/>
    </source>
</evidence>
<evidence type="ECO:0000256" key="5">
    <source>
        <dbReference type="ARBA" id="ARBA00022989"/>
    </source>
</evidence>
<dbReference type="Proteomes" id="UP001596028">
    <property type="component" value="Unassembled WGS sequence"/>
</dbReference>
<dbReference type="PROSITE" id="PS50928">
    <property type="entry name" value="ABC_TM1"/>
    <property type="match status" value="1"/>
</dbReference>
<reference evidence="10" key="1">
    <citation type="journal article" date="2019" name="Int. J. Syst. Evol. Microbiol.">
        <title>The Global Catalogue of Microorganisms (GCM) 10K type strain sequencing project: providing services to taxonomists for standard genome sequencing and annotation.</title>
        <authorList>
            <consortium name="The Broad Institute Genomics Platform"/>
            <consortium name="The Broad Institute Genome Sequencing Center for Infectious Disease"/>
            <person name="Wu L."/>
            <person name="Ma J."/>
        </authorList>
    </citation>
    <scope>NUCLEOTIDE SEQUENCE [LARGE SCALE GENOMIC DNA]</scope>
    <source>
        <strain evidence="10">CCUG 49571</strain>
    </source>
</reference>
<dbReference type="PANTHER" id="PTHR30193">
    <property type="entry name" value="ABC TRANSPORTER PERMEASE PROTEIN"/>
    <property type="match status" value="1"/>
</dbReference>
<dbReference type="Pfam" id="PF00528">
    <property type="entry name" value="BPD_transp_1"/>
    <property type="match status" value="1"/>
</dbReference>
<dbReference type="RefSeq" id="WP_378100295.1">
    <property type="nucleotide sequence ID" value="NZ_JBHSEP010000019.1"/>
</dbReference>
<keyword evidence="2 7" id="KW-0813">Transport</keyword>
<feature type="domain" description="ABC transmembrane type-1" evidence="8">
    <location>
        <begin position="65"/>
        <end position="281"/>
    </location>
</feature>
<dbReference type="InterPro" id="IPR000515">
    <property type="entry name" value="MetI-like"/>
</dbReference>
<comment type="subcellular location">
    <subcellularLocation>
        <location evidence="1 7">Cell membrane</location>
        <topology evidence="1 7">Multi-pass membrane protein</topology>
    </subcellularLocation>
</comment>
<feature type="transmembrane region" description="Helical" evidence="7">
    <location>
        <begin position="7"/>
        <end position="40"/>
    </location>
</feature>
<dbReference type="PANTHER" id="PTHR30193:SF37">
    <property type="entry name" value="INNER MEMBRANE ABC TRANSPORTER PERMEASE PROTEIN YCJO"/>
    <property type="match status" value="1"/>
</dbReference>
<evidence type="ECO:0000313" key="9">
    <source>
        <dbReference type="EMBL" id="MFC4600785.1"/>
    </source>
</evidence>
<evidence type="ECO:0000256" key="4">
    <source>
        <dbReference type="ARBA" id="ARBA00022692"/>
    </source>
</evidence>
<feature type="transmembrane region" description="Helical" evidence="7">
    <location>
        <begin position="212"/>
        <end position="236"/>
    </location>
</feature>
<keyword evidence="10" id="KW-1185">Reference proteome</keyword>
<dbReference type="Gene3D" id="1.10.3720.10">
    <property type="entry name" value="MetI-like"/>
    <property type="match status" value="1"/>
</dbReference>
<organism evidence="9 10">
    <name type="scientific">Cohnella hongkongensis</name>
    <dbReference type="NCBI Taxonomy" id="178337"/>
    <lineage>
        <taxon>Bacteria</taxon>
        <taxon>Bacillati</taxon>
        <taxon>Bacillota</taxon>
        <taxon>Bacilli</taxon>
        <taxon>Bacillales</taxon>
        <taxon>Paenibacillaceae</taxon>
        <taxon>Cohnella</taxon>
    </lineage>
</organism>
<evidence type="ECO:0000256" key="7">
    <source>
        <dbReference type="RuleBase" id="RU363032"/>
    </source>
</evidence>
<gene>
    <name evidence="9" type="ORF">ACFO3S_21250</name>
</gene>
<dbReference type="EMBL" id="JBHSEP010000019">
    <property type="protein sequence ID" value="MFC4600785.1"/>
    <property type="molecule type" value="Genomic_DNA"/>
</dbReference>
<keyword evidence="3" id="KW-1003">Cell membrane</keyword>
<keyword evidence="6 7" id="KW-0472">Membrane</keyword>